<feature type="non-terminal residue" evidence="11">
    <location>
        <position position="730"/>
    </location>
</feature>
<reference evidence="11" key="1">
    <citation type="submission" date="2020-11" db="EMBL/GenBank/DDBJ databases">
        <authorList>
            <consortium name="DOE Joint Genome Institute"/>
            <person name="Ahrendt S."/>
            <person name="Riley R."/>
            <person name="Andreopoulos W."/>
            <person name="Labutti K."/>
            <person name="Pangilinan J."/>
            <person name="Ruiz-Duenas F.J."/>
            <person name="Barrasa J.M."/>
            <person name="Sanchez-Garcia M."/>
            <person name="Camarero S."/>
            <person name="Miyauchi S."/>
            <person name="Serrano A."/>
            <person name="Linde D."/>
            <person name="Babiker R."/>
            <person name="Drula E."/>
            <person name="Ayuso-Fernandez I."/>
            <person name="Pacheco R."/>
            <person name="Padilla G."/>
            <person name="Ferreira P."/>
            <person name="Barriuso J."/>
            <person name="Kellner H."/>
            <person name="Castanera R."/>
            <person name="Alfaro M."/>
            <person name="Ramirez L."/>
            <person name="Pisabarro A.G."/>
            <person name="Kuo A."/>
            <person name="Tritt A."/>
            <person name="Lipzen A."/>
            <person name="He G."/>
            <person name="Yan M."/>
            <person name="Ng V."/>
            <person name="Cullen D."/>
            <person name="Martin F."/>
            <person name="Rosso M.-N."/>
            <person name="Henrissat B."/>
            <person name="Hibbett D."/>
            <person name="Martinez A.T."/>
            <person name="Grigoriev I.V."/>
        </authorList>
    </citation>
    <scope>NUCLEOTIDE SEQUENCE</scope>
    <source>
        <strain evidence="11">AH 40177</strain>
    </source>
</reference>
<dbReference type="PANTHER" id="PTHR10218">
    <property type="entry name" value="GTP-BINDING PROTEIN ALPHA SUBUNIT"/>
    <property type="match status" value="1"/>
</dbReference>
<dbReference type="GO" id="GO:0003924">
    <property type="term" value="F:GTPase activity"/>
    <property type="evidence" value="ECO:0007669"/>
    <property type="project" value="InterPro"/>
</dbReference>
<name>A0A9P5PTG6_9AGAR</name>
<dbReference type="PRINTS" id="PR00318">
    <property type="entry name" value="GPROTEINA"/>
</dbReference>
<accession>A0A9P5PTG6</accession>
<feature type="binding site" evidence="10">
    <location>
        <position position="446"/>
    </location>
    <ligand>
        <name>Mg(2+)</name>
        <dbReference type="ChEBI" id="CHEBI:18420"/>
    </ligand>
</feature>
<evidence type="ECO:0000256" key="4">
    <source>
        <dbReference type="ARBA" id="ARBA00022842"/>
    </source>
</evidence>
<dbReference type="CDD" id="cd00066">
    <property type="entry name" value="G-alpha"/>
    <property type="match status" value="1"/>
</dbReference>
<dbReference type="PANTHER" id="PTHR10218:SF302">
    <property type="entry name" value="GUANINE NUCLEOTIDE-BINDING PROTEIN ALPHA-5 SUBUNIT"/>
    <property type="match status" value="1"/>
</dbReference>
<dbReference type="OrthoDB" id="3038325at2759"/>
<feature type="binding site" evidence="10">
    <location>
        <position position="328"/>
    </location>
    <ligand>
        <name>Mg(2+)</name>
        <dbReference type="ChEBI" id="CHEBI:18420"/>
    </ligand>
</feature>
<dbReference type="FunFam" id="3.40.50.300:FF:003800">
    <property type="entry name" value="Guanine nucleotide-binding protein G(k) subunit alpha"/>
    <property type="match status" value="1"/>
</dbReference>
<dbReference type="PROSITE" id="PS51882">
    <property type="entry name" value="G_ALPHA"/>
    <property type="match status" value="1"/>
</dbReference>
<dbReference type="GO" id="GO:0005525">
    <property type="term" value="F:GTP binding"/>
    <property type="evidence" value="ECO:0007669"/>
    <property type="project" value="UniProtKB-KW"/>
</dbReference>
<dbReference type="Pfam" id="PF00503">
    <property type="entry name" value="G-alpha"/>
    <property type="match status" value="1"/>
</dbReference>
<keyword evidence="7" id="KW-0807">Transducer</keyword>
<organism evidence="11 12">
    <name type="scientific">Rhodocollybia butyracea</name>
    <dbReference type="NCBI Taxonomy" id="206335"/>
    <lineage>
        <taxon>Eukaryota</taxon>
        <taxon>Fungi</taxon>
        <taxon>Dikarya</taxon>
        <taxon>Basidiomycota</taxon>
        <taxon>Agaricomycotina</taxon>
        <taxon>Agaricomycetes</taxon>
        <taxon>Agaricomycetidae</taxon>
        <taxon>Agaricales</taxon>
        <taxon>Marasmiineae</taxon>
        <taxon>Omphalotaceae</taxon>
        <taxon>Rhodocollybia</taxon>
    </lineage>
</organism>
<dbReference type="Gene3D" id="1.10.400.10">
    <property type="entry name" value="GI Alpha 1, domain 2-like"/>
    <property type="match status" value="1"/>
</dbReference>
<dbReference type="EMBL" id="JADNRY010000070">
    <property type="protein sequence ID" value="KAF9067670.1"/>
    <property type="molecule type" value="Genomic_DNA"/>
</dbReference>
<evidence type="ECO:0000256" key="1">
    <source>
        <dbReference type="ARBA" id="ARBA00022707"/>
    </source>
</evidence>
<evidence type="ECO:0000313" key="11">
    <source>
        <dbReference type="EMBL" id="KAF9067670.1"/>
    </source>
</evidence>
<dbReference type="GO" id="GO:0005834">
    <property type="term" value="C:heterotrimeric G-protein complex"/>
    <property type="evidence" value="ECO:0007669"/>
    <property type="project" value="TreeGrafter"/>
</dbReference>
<evidence type="ECO:0000256" key="5">
    <source>
        <dbReference type="ARBA" id="ARBA00023134"/>
    </source>
</evidence>
<evidence type="ECO:0000256" key="3">
    <source>
        <dbReference type="ARBA" id="ARBA00022741"/>
    </source>
</evidence>
<dbReference type="SUPFAM" id="SSF47895">
    <property type="entry name" value="Transducin (alpha subunit), insertion domain"/>
    <property type="match status" value="1"/>
</dbReference>
<evidence type="ECO:0000256" key="2">
    <source>
        <dbReference type="ARBA" id="ARBA00022723"/>
    </source>
</evidence>
<keyword evidence="3 9" id="KW-0547">Nucleotide-binding</keyword>
<dbReference type="InterPro" id="IPR001019">
    <property type="entry name" value="Gprotein_alpha_su"/>
</dbReference>
<dbReference type="InterPro" id="IPR027417">
    <property type="entry name" value="P-loop_NTPase"/>
</dbReference>
<feature type="binding site" evidence="9">
    <location>
        <begin position="537"/>
        <end position="540"/>
    </location>
    <ligand>
        <name>GTP</name>
        <dbReference type="ChEBI" id="CHEBI:37565"/>
    </ligand>
</feature>
<evidence type="ECO:0000256" key="10">
    <source>
        <dbReference type="PIRSR" id="PIRSR601019-2"/>
    </source>
</evidence>
<evidence type="ECO:0000256" key="8">
    <source>
        <dbReference type="ARBA" id="ARBA00023288"/>
    </source>
</evidence>
<keyword evidence="12" id="KW-1185">Reference proteome</keyword>
<evidence type="ECO:0000256" key="9">
    <source>
        <dbReference type="PIRSR" id="PIRSR601019-1"/>
    </source>
</evidence>
<keyword evidence="2 10" id="KW-0479">Metal-binding</keyword>
<dbReference type="GO" id="GO:0007188">
    <property type="term" value="P:adenylate cyclase-modulating G protein-coupled receptor signaling pathway"/>
    <property type="evidence" value="ECO:0007669"/>
    <property type="project" value="TreeGrafter"/>
</dbReference>
<dbReference type="SMART" id="SM00275">
    <property type="entry name" value="G_alpha"/>
    <property type="match status" value="1"/>
</dbReference>
<proteinExistence type="predicted"/>
<keyword evidence="8" id="KW-0449">Lipoprotein</keyword>
<evidence type="ECO:0000313" key="12">
    <source>
        <dbReference type="Proteomes" id="UP000772434"/>
    </source>
</evidence>
<sequence length="730" mass="81560">MTDLRSETNSLVFTGTGTFASTSTITGLGSLSGKAIKRVGTVIVNGVDALLIRRRLAQLEATLNQTNSTADPSDSQSLHNDLLELSRPVYSLSIRTRAFRVIMGKVGGMDFHDLAIAVANWPIHEAHDLLKTMILCFRDPSTTDLLNSVGDDGKILNGYCNAGLDAYEACSPYETSAPPARPPGPMLKSNLCIAFLLYLGLTTSFSKDPAFSRLLIELNIPLLITETYPNILEPKHRWSMHLLPARLLLRALMENLDPVEDTTSIVHLQELLRGSSSMFAISPSRQLIAGSSIHSKISQLQSVFLGKEWKKWKKPNILLLGSGDSGKTTMAKQILKAVRGPYTNAERAEYVEAVIRSTLDAFSRLISAQSVWNQEDYKDLEALLWRAHNAPSLDILERVEDRCQYLLHNRYQILGGTEYFLDALPQILTKDYLPSDADISRCYTVTTGVHPVNFEIDGSQPFTLFDFGGRRSERRKWLWMDCFRNAGMVIFVASLDAYNEVLLEDPTTNRMQDSLALFQSIVNSSWFIDVPVVLFLNKSDLFSQKISHSPLPEEHFPDYLGGNDPESALEYITSQYLQLCNKSGRTLKIYLTSAIDEAQVKGTRCVFKPFLPCTTVIFFHIDVMKEVLNPKPPIGYMDFGMPDSAIQDQVAEEQFQNILGSPDGVIPVEVPDRRSARANLEQFQNILGLPDAIQVQAPKEPERDQDVLELKSCHDQRGIQVCVSIETAYI</sequence>
<evidence type="ECO:0000256" key="7">
    <source>
        <dbReference type="ARBA" id="ARBA00023224"/>
    </source>
</evidence>
<dbReference type="GO" id="GO:0005737">
    <property type="term" value="C:cytoplasm"/>
    <property type="evidence" value="ECO:0007669"/>
    <property type="project" value="TreeGrafter"/>
</dbReference>
<dbReference type="Gene3D" id="3.40.50.300">
    <property type="entry name" value="P-loop containing nucleotide triphosphate hydrolases"/>
    <property type="match status" value="1"/>
</dbReference>
<feature type="binding site" evidence="9">
    <location>
        <position position="594"/>
    </location>
    <ligand>
        <name>GTP</name>
        <dbReference type="ChEBI" id="CHEBI:37565"/>
    </ligand>
</feature>
<keyword evidence="5 9" id="KW-0342">GTP-binding</keyword>
<dbReference type="AlphaFoldDB" id="A0A9P5PTG6"/>
<comment type="caution">
    <text evidence="11">The sequence shown here is derived from an EMBL/GenBank/DDBJ whole genome shotgun (WGS) entry which is preliminary data.</text>
</comment>
<keyword evidence="4 10" id="KW-0460">Magnesium</keyword>
<gene>
    <name evidence="11" type="ORF">BDP27DRAFT_1296035</name>
</gene>
<keyword evidence="1" id="KW-0519">Myristate</keyword>
<dbReference type="GO" id="GO:0031683">
    <property type="term" value="F:G-protein beta/gamma-subunit complex binding"/>
    <property type="evidence" value="ECO:0007669"/>
    <property type="project" value="InterPro"/>
</dbReference>
<protein>
    <submittedName>
        <fullName evidence="11">G-protein alpha subunit-domain-containing protein</fullName>
    </submittedName>
</protein>
<evidence type="ECO:0000256" key="6">
    <source>
        <dbReference type="ARBA" id="ARBA00023139"/>
    </source>
</evidence>
<dbReference type="SUPFAM" id="SSF52540">
    <property type="entry name" value="P-loop containing nucleoside triphosphate hydrolases"/>
    <property type="match status" value="1"/>
</dbReference>
<keyword evidence="6" id="KW-0564">Palmitate</keyword>
<dbReference type="Proteomes" id="UP000772434">
    <property type="component" value="Unassembled WGS sequence"/>
</dbReference>
<dbReference type="InterPro" id="IPR011025">
    <property type="entry name" value="GproteinA_insert"/>
</dbReference>
<dbReference type="GO" id="GO:0001664">
    <property type="term" value="F:G protein-coupled receptor binding"/>
    <property type="evidence" value="ECO:0007669"/>
    <property type="project" value="TreeGrafter"/>
</dbReference>
<dbReference type="GO" id="GO:0046872">
    <property type="term" value="F:metal ion binding"/>
    <property type="evidence" value="ECO:0007669"/>
    <property type="project" value="UniProtKB-KW"/>
</dbReference>